<proteinExistence type="predicted"/>
<reference evidence="3 4" key="1">
    <citation type="submission" date="2018-04" db="EMBL/GenBank/DDBJ databases">
        <title>Draft Genome Sequence of Phosphate-Solubilizing Chryseobacterium sp. ISE14 that is a Biocontrol and Plant Growth-Promoting Rhizobacterium Isolated from Cucumber.</title>
        <authorList>
            <person name="Jeong J.-J."/>
            <person name="Sang M.K."/>
            <person name="Choi I.-G."/>
            <person name="Kim K.D."/>
        </authorList>
    </citation>
    <scope>NUCLEOTIDE SEQUENCE [LARGE SCALE GENOMIC DNA]</scope>
    <source>
        <strain evidence="3 4">ISE14</strain>
    </source>
</reference>
<sequence>MKNTPLHYKDENITKSASGLIPTDIYRTILDNVPLICVDLVIVKDNKAFLTKRKNKPGKGVYWMQGGRMLKNEGIEECGIRKAALELNIPEDRIKITQYLGTFSTEFNDSEQGASSHTVNITFQAEVDDAVSLSFDHDHSDGKWFDINGSIPSELQDQYTHHPYIIKILQLIEPKRILKTDKIRVLVTGASGFIGSHLGKRLKQEGYYVIGADWKSPEFMQPGEFCHEFLRIDLRIMKNCMDACEGIDWVFNLAADMGGMGFIQSNHSRIGYNNTMISLNMLEAARHHNVKRYFYSSSACVYPLHVQDDSENTVGLKESDAWPAYPQDIYGLEKLYGEEIAMKYSEEFPQMQIRIARFHGIYGEQGTWKGGREKVPAAFCRKAAAAESVFEIWGDGEQKRSFCYIDDCVEGIIRIMKSDYNKPLNLGSEEMISMNDFARLIMEKAGKNLPLKHIEGPEGVRGRNSDNTLIEEVLGWKPSIPLASGIEKTYKWVKEQVEAEKQTGINTSAYSESKVVVTEASDIND</sequence>
<feature type="domain" description="Nudix hydrolase" evidence="2">
    <location>
        <begin position="31"/>
        <end position="169"/>
    </location>
</feature>
<organism evidence="3 4">
    <name type="scientific">Chryseobacterium phosphatilyticum</name>
    <dbReference type="NCBI Taxonomy" id="475075"/>
    <lineage>
        <taxon>Bacteria</taxon>
        <taxon>Pseudomonadati</taxon>
        <taxon>Bacteroidota</taxon>
        <taxon>Flavobacteriia</taxon>
        <taxon>Flavobacteriales</taxon>
        <taxon>Weeksellaceae</taxon>
        <taxon>Chryseobacterium group</taxon>
        <taxon>Chryseobacterium</taxon>
    </lineage>
</organism>
<dbReference type="Gene3D" id="3.90.25.10">
    <property type="entry name" value="UDP-galactose 4-epimerase, domain 1"/>
    <property type="match status" value="1"/>
</dbReference>
<dbReference type="PROSITE" id="PS51462">
    <property type="entry name" value="NUDIX"/>
    <property type="match status" value="1"/>
</dbReference>
<name>A0A316X858_9FLAO</name>
<keyword evidence="4" id="KW-1185">Reference proteome</keyword>
<keyword evidence="1" id="KW-0520">NAD</keyword>
<dbReference type="InterPro" id="IPR001509">
    <property type="entry name" value="Epimerase_deHydtase"/>
</dbReference>
<dbReference type="PANTHER" id="PTHR43574">
    <property type="entry name" value="EPIMERASE-RELATED"/>
    <property type="match status" value="1"/>
</dbReference>
<protein>
    <recommendedName>
        <fullName evidence="2">Nudix hydrolase domain-containing protein</fullName>
    </recommendedName>
</protein>
<dbReference type="EMBL" id="PPED02000003">
    <property type="protein sequence ID" value="PWN68906.1"/>
    <property type="molecule type" value="Genomic_DNA"/>
</dbReference>
<comment type="caution">
    <text evidence="3">The sequence shown here is derived from an EMBL/GenBank/DDBJ whole genome shotgun (WGS) entry which is preliminary data.</text>
</comment>
<evidence type="ECO:0000313" key="4">
    <source>
        <dbReference type="Proteomes" id="UP000236594"/>
    </source>
</evidence>
<evidence type="ECO:0000313" key="3">
    <source>
        <dbReference type="EMBL" id="PWN68906.1"/>
    </source>
</evidence>
<dbReference type="InterPro" id="IPR015797">
    <property type="entry name" value="NUDIX_hydrolase-like_dom_sf"/>
</dbReference>
<dbReference type="Gene3D" id="3.90.79.10">
    <property type="entry name" value="Nucleoside Triphosphate Pyrophosphohydrolase"/>
    <property type="match status" value="1"/>
</dbReference>
<gene>
    <name evidence="3" type="ORF">C1631_012575</name>
</gene>
<dbReference type="Proteomes" id="UP000236594">
    <property type="component" value="Unassembled WGS sequence"/>
</dbReference>
<dbReference type="RefSeq" id="WP_109712494.1">
    <property type="nucleotide sequence ID" value="NZ_PPED02000003.1"/>
</dbReference>
<accession>A0A316X858</accession>
<dbReference type="AlphaFoldDB" id="A0A316X858"/>
<evidence type="ECO:0000256" key="1">
    <source>
        <dbReference type="ARBA" id="ARBA00023027"/>
    </source>
</evidence>
<dbReference type="InterPro" id="IPR036291">
    <property type="entry name" value="NAD(P)-bd_dom_sf"/>
</dbReference>
<evidence type="ECO:0000259" key="2">
    <source>
        <dbReference type="PROSITE" id="PS51462"/>
    </source>
</evidence>
<dbReference type="InterPro" id="IPR000086">
    <property type="entry name" value="NUDIX_hydrolase_dom"/>
</dbReference>
<dbReference type="OrthoDB" id="9811743at2"/>
<dbReference type="Gene3D" id="3.40.50.720">
    <property type="entry name" value="NAD(P)-binding Rossmann-like Domain"/>
    <property type="match status" value="1"/>
</dbReference>
<dbReference type="SUPFAM" id="SSF51735">
    <property type="entry name" value="NAD(P)-binding Rossmann-fold domains"/>
    <property type="match status" value="1"/>
</dbReference>
<dbReference type="SUPFAM" id="SSF55811">
    <property type="entry name" value="Nudix"/>
    <property type="match status" value="1"/>
</dbReference>
<dbReference type="Pfam" id="PF01370">
    <property type="entry name" value="Epimerase"/>
    <property type="match status" value="1"/>
</dbReference>
<dbReference type="Pfam" id="PF00293">
    <property type="entry name" value="NUDIX"/>
    <property type="match status" value="1"/>
</dbReference>